<dbReference type="PANTHER" id="PTHR37984:SF5">
    <property type="entry name" value="PROTEIN NYNRIN-LIKE"/>
    <property type="match status" value="1"/>
</dbReference>
<proteinExistence type="predicted"/>
<keyword evidence="5" id="KW-1185">Reference proteome</keyword>
<dbReference type="EMBL" id="JAUCMV010000001">
    <property type="protein sequence ID" value="KAK0425626.1"/>
    <property type="molecule type" value="Genomic_DNA"/>
</dbReference>
<dbReference type="InterPro" id="IPR012337">
    <property type="entry name" value="RNaseH-like_sf"/>
</dbReference>
<reference evidence="4" key="1">
    <citation type="submission" date="2023-06" db="EMBL/GenBank/DDBJ databases">
        <title>Genomic analysis of the entomopathogenic nematode Steinernema hermaphroditum.</title>
        <authorList>
            <person name="Schwarz E.M."/>
            <person name="Heppert J.K."/>
            <person name="Baniya A."/>
            <person name="Schwartz H.T."/>
            <person name="Tan C.-H."/>
            <person name="Antoshechkin I."/>
            <person name="Sternberg P.W."/>
            <person name="Goodrich-Blair H."/>
            <person name="Dillman A.R."/>
        </authorList>
    </citation>
    <scope>NUCLEOTIDE SEQUENCE</scope>
    <source>
        <strain evidence="4">PS9179</strain>
        <tissue evidence="4">Whole animal</tissue>
    </source>
</reference>
<dbReference type="SUPFAM" id="SSF53098">
    <property type="entry name" value="Ribonuclease H-like"/>
    <property type="match status" value="1"/>
</dbReference>
<dbReference type="Gene3D" id="3.30.420.10">
    <property type="entry name" value="Ribonuclease H-like superfamily/Ribonuclease H"/>
    <property type="match status" value="1"/>
</dbReference>
<dbReference type="Proteomes" id="UP001175271">
    <property type="component" value="Unassembled WGS sequence"/>
</dbReference>
<feature type="region of interest" description="Disordered" evidence="2">
    <location>
        <begin position="486"/>
        <end position="512"/>
    </location>
</feature>
<feature type="compositionally biased region" description="Basic and acidic residues" evidence="2">
    <location>
        <begin position="434"/>
        <end position="443"/>
    </location>
</feature>
<dbReference type="AlphaFoldDB" id="A0AA39M8L5"/>
<dbReference type="Pfam" id="PF00665">
    <property type="entry name" value="rve"/>
    <property type="match status" value="1"/>
</dbReference>
<evidence type="ECO:0000259" key="3">
    <source>
        <dbReference type="PROSITE" id="PS50994"/>
    </source>
</evidence>
<dbReference type="PANTHER" id="PTHR37984">
    <property type="entry name" value="PROTEIN CBG26694"/>
    <property type="match status" value="1"/>
</dbReference>
<dbReference type="InterPro" id="IPR001584">
    <property type="entry name" value="Integrase_cat-core"/>
</dbReference>
<sequence length="521" mass="59047">MNRVSLKVSTELRPIRPPHEPFSMYGIDLISLPITPRKNRYAVVAVDYFSKFPIAKAIPGKSSALIAEFLITDVISVFGMPKVIISDQGTEFAGVTKELADRMGIDRRVSTPYHSQTNGLVERMNRTIKDLLVKSLEKRVDWHIQLPLILMSIRSHTTRATGYSSFELVTGRKMIWPQDIELYRQENDDFRFTEDDIDVFESQEKALHEERLKRLEELANVRKKARENIINEQSKYKARYDQLHNPQCYEVGDKVTLQNDPQCVTEADKFNEIDVVKPATLSGATGRKRPFPRGGGNGSRVPTAFGYRDPSVASPVDTSSITVVEPFRRIGTAVQLFVAPKVAHVVQIKLEASREKSTVLKYNNAVKKFQAWRSQRANTEPDEELASVLRTLAEENKKNKCEHFADEVACCLKTVEDRNPTLALDMKRQVQEYETSTKADHLAASRQSTSSSQERPKDEGMRDQASLQMPLDFTLFHIYCRIAESEEPEGSQQANTRPLDHQGQDARGRISSPCVMKLMSA</sequence>
<evidence type="ECO:0000313" key="5">
    <source>
        <dbReference type="Proteomes" id="UP001175271"/>
    </source>
</evidence>
<protein>
    <recommendedName>
        <fullName evidence="3">Integrase catalytic domain-containing protein</fullName>
    </recommendedName>
</protein>
<name>A0AA39M8L5_9BILA</name>
<evidence type="ECO:0000313" key="4">
    <source>
        <dbReference type="EMBL" id="KAK0425626.1"/>
    </source>
</evidence>
<evidence type="ECO:0000256" key="2">
    <source>
        <dbReference type="SAM" id="MobiDB-lite"/>
    </source>
</evidence>
<feature type="domain" description="Integrase catalytic" evidence="3">
    <location>
        <begin position="17"/>
        <end position="173"/>
    </location>
</feature>
<evidence type="ECO:0000256" key="1">
    <source>
        <dbReference type="SAM" id="Coils"/>
    </source>
</evidence>
<dbReference type="InterPro" id="IPR036397">
    <property type="entry name" value="RNaseH_sf"/>
</dbReference>
<dbReference type="GO" id="GO:0015074">
    <property type="term" value="P:DNA integration"/>
    <property type="evidence" value="ECO:0007669"/>
    <property type="project" value="InterPro"/>
</dbReference>
<dbReference type="PROSITE" id="PS50994">
    <property type="entry name" value="INTEGRASE"/>
    <property type="match status" value="1"/>
</dbReference>
<gene>
    <name evidence="4" type="ORF">QR680_009293</name>
</gene>
<comment type="caution">
    <text evidence="4">The sequence shown here is derived from an EMBL/GenBank/DDBJ whole genome shotgun (WGS) entry which is preliminary data.</text>
</comment>
<organism evidence="4 5">
    <name type="scientific">Steinernema hermaphroditum</name>
    <dbReference type="NCBI Taxonomy" id="289476"/>
    <lineage>
        <taxon>Eukaryota</taxon>
        <taxon>Metazoa</taxon>
        <taxon>Ecdysozoa</taxon>
        <taxon>Nematoda</taxon>
        <taxon>Chromadorea</taxon>
        <taxon>Rhabditida</taxon>
        <taxon>Tylenchina</taxon>
        <taxon>Panagrolaimomorpha</taxon>
        <taxon>Strongyloidoidea</taxon>
        <taxon>Steinernematidae</taxon>
        <taxon>Steinernema</taxon>
    </lineage>
</organism>
<dbReference type="GO" id="GO:0003676">
    <property type="term" value="F:nucleic acid binding"/>
    <property type="evidence" value="ECO:0007669"/>
    <property type="project" value="InterPro"/>
</dbReference>
<feature type="compositionally biased region" description="Basic and acidic residues" evidence="2">
    <location>
        <begin position="498"/>
        <end position="508"/>
    </location>
</feature>
<keyword evidence="1" id="KW-0175">Coiled coil</keyword>
<accession>A0AA39M8L5</accession>
<feature type="region of interest" description="Disordered" evidence="2">
    <location>
        <begin position="434"/>
        <end position="464"/>
    </location>
</feature>
<dbReference type="InterPro" id="IPR050951">
    <property type="entry name" value="Retrovirus_Pol_polyprotein"/>
</dbReference>
<feature type="coiled-coil region" evidence="1">
    <location>
        <begin position="208"/>
        <end position="235"/>
    </location>
</feature>